<dbReference type="InterPro" id="IPR001394">
    <property type="entry name" value="Peptidase_C19_UCH"/>
</dbReference>
<feature type="domain" description="USP" evidence="2">
    <location>
        <begin position="42"/>
        <end position="70"/>
    </location>
</feature>
<dbReference type="InterPro" id="IPR018200">
    <property type="entry name" value="USP_CS"/>
</dbReference>
<dbReference type="EMBL" id="CAJNOG010000076">
    <property type="protein sequence ID" value="CAF0899457.1"/>
    <property type="molecule type" value="Genomic_DNA"/>
</dbReference>
<protein>
    <recommendedName>
        <fullName evidence="2">USP domain-containing protein</fullName>
    </recommendedName>
</protein>
<dbReference type="Proteomes" id="UP000663845">
    <property type="component" value="Unassembled WGS sequence"/>
</dbReference>
<dbReference type="Pfam" id="PF00443">
    <property type="entry name" value="UCH"/>
    <property type="match status" value="1"/>
</dbReference>
<feature type="compositionally biased region" description="Acidic residues" evidence="1">
    <location>
        <begin position="1"/>
        <end position="14"/>
    </location>
</feature>
<organism evidence="3 4">
    <name type="scientific">Adineta steineri</name>
    <dbReference type="NCBI Taxonomy" id="433720"/>
    <lineage>
        <taxon>Eukaryota</taxon>
        <taxon>Metazoa</taxon>
        <taxon>Spiralia</taxon>
        <taxon>Gnathifera</taxon>
        <taxon>Rotifera</taxon>
        <taxon>Eurotatoria</taxon>
        <taxon>Bdelloidea</taxon>
        <taxon>Adinetida</taxon>
        <taxon>Adinetidae</taxon>
        <taxon>Adineta</taxon>
    </lineage>
</organism>
<dbReference type="InterPro" id="IPR028889">
    <property type="entry name" value="USP"/>
</dbReference>
<dbReference type="PROSITE" id="PS50235">
    <property type="entry name" value="USP_3"/>
    <property type="match status" value="1"/>
</dbReference>
<gene>
    <name evidence="3" type="ORF">JYZ213_LOCUS10472</name>
</gene>
<evidence type="ECO:0000313" key="3">
    <source>
        <dbReference type="EMBL" id="CAF0899457.1"/>
    </source>
</evidence>
<dbReference type="AlphaFoldDB" id="A0A813ZJT6"/>
<reference evidence="3" key="1">
    <citation type="submission" date="2021-02" db="EMBL/GenBank/DDBJ databases">
        <authorList>
            <person name="Nowell W R."/>
        </authorList>
    </citation>
    <scope>NUCLEOTIDE SEQUENCE</scope>
</reference>
<dbReference type="GO" id="GO:0016579">
    <property type="term" value="P:protein deubiquitination"/>
    <property type="evidence" value="ECO:0007669"/>
    <property type="project" value="InterPro"/>
</dbReference>
<dbReference type="Gene3D" id="3.90.70.10">
    <property type="entry name" value="Cysteine proteinases"/>
    <property type="match status" value="1"/>
</dbReference>
<dbReference type="InterPro" id="IPR038765">
    <property type="entry name" value="Papain-like_cys_pep_sf"/>
</dbReference>
<comment type="caution">
    <text evidence="3">The sequence shown here is derived from an EMBL/GenBank/DDBJ whole genome shotgun (WGS) entry which is preliminary data.</text>
</comment>
<feature type="compositionally biased region" description="Low complexity" evidence="1">
    <location>
        <begin position="20"/>
        <end position="32"/>
    </location>
</feature>
<proteinExistence type="predicted"/>
<feature type="region of interest" description="Disordered" evidence="1">
    <location>
        <begin position="1"/>
        <end position="32"/>
    </location>
</feature>
<sequence length="70" mass="7945">MLQDLFDEDREDGDFSYQFPSSTSSKSIIEKPISPRNETDLCGLQNQGATCYLNALIQTLLFTPDFRGKH</sequence>
<evidence type="ECO:0000313" key="4">
    <source>
        <dbReference type="Proteomes" id="UP000663845"/>
    </source>
</evidence>
<dbReference type="GO" id="GO:0004843">
    <property type="term" value="F:cysteine-type deubiquitinase activity"/>
    <property type="evidence" value="ECO:0007669"/>
    <property type="project" value="InterPro"/>
</dbReference>
<evidence type="ECO:0000256" key="1">
    <source>
        <dbReference type="SAM" id="MobiDB-lite"/>
    </source>
</evidence>
<dbReference type="PROSITE" id="PS00972">
    <property type="entry name" value="USP_1"/>
    <property type="match status" value="1"/>
</dbReference>
<name>A0A813ZJT6_9BILA</name>
<dbReference type="SUPFAM" id="SSF54001">
    <property type="entry name" value="Cysteine proteinases"/>
    <property type="match status" value="1"/>
</dbReference>
<accession>A0A813ZJT6</accession>
<evidence type="ECO:0000259" key="2">
    <source>
        <dbReference type="PROSITE" id="PS50235"/>
    </source>
</evidence>